<comment type="caution">
    <text evidence="3">The sequence shown here is derived from an EMBL/GenBank/DDBJ whole genome shotgun (WGS) entry which is preliminary data.</text>
</comment>
<organism evidence="3 4">
    <name type="scientific">Xylanibacter ruminicola</name>
    <name type="common">Prevotella ruminicola</name>
    <dbReference type="NCBI Taxonomy" id="839"/>
    <lineage>
        <taxon>Bacteria</taxon>
        <taxon>Pseudomonadati</taxon>
        <taxon>Bacteroidota</taxon>
        <taxon>Bacteroidia</taxon>
        <taxon>Bacteroidales</taxon>
        <taxon>Prevotellaceae</taxon>
        <taxon>Xylanibacter</taxon>
    </lineage>
</organism>
<name>A0A928GGE2_XYLRU</name>
<accession>A0A928GGE2</accession>
<dbReference type="EMBL" id="SUYD01000002">
    <property type="protein sequence ID" value="MBE6265174.1"/>
    <property type="molecule type" value="Genomic_DNA"/>
</dbReference>
<proteinExistence type="predicted"/>
<dbReference type="Pfam" id="PF16344">
    <property type="entry name" value="FecR_C"/>
    <property type="match status" value="1"/>
</dbReference>
<dbReference type="InterPro" id="IPR032508">
    <property type="entry name" value="FecR_C"/>
</dbReference>
<evidence type="ECO:0000313" key="3">
    <source>
        <dbReference type="EMBL" id="MBE6265174.1"/>
    </source>
</evidence>
<protein>
    <submittedName>
        <fullName evidence="3">DUF4974 domain-containing protein</fullName>
    </submittedName>
</protein>
<sequence>MNKTDLFFQMMENPELYTAEAWQEILSDKECRELYTMMSKTQSAINATHAENDITDEMIDAEWQRLTPAHHTSKSSSHYFQLRKIAAIFIGILMISGIALAAIHISRYVYSNRDAAELQSPTQEIRISNSNQQTVQTDSISTEPKLYDNVPLGEIFQDISNHYNVKVVYKNEDAPRLRLFYRWKPEYTLEKVVEMMNNFEWIQIQAENDTLFIKTTAIPAKDC</sequence>
<evidence type="ECO:0000259" key="2">
    <source>
        <dbReference type="Pfam" id="PF16344"/>
    </source>
</evidence>
<keyword evidence="1" id="KW-1133">Transmembrane helix</keyword>
<keyword evidence="1" id="KW-0812">Transmembrane</keyword>
<evidence type="ECO:0000313" key="4">
    <source>
        <dbReference type="Proteomes" id="UP000763088"/>
    </source>
</evidence>
<dbReference type="Proteomes" id="UP000763088">
    <property type="component" value="Unassembled WGS sequence"/>
</dbReference>
<evidence type="ECO:0000256" key="1">
    <source>
        <dbReference type="SAM" id="Phobius"/>
    </source>
</evidence>
<feature type="transmembrane region" description="Helical" evidence="1">
    <location>
        <begin position="85"/>
        <end position="105"/>
    </location>
</feature>
<keyword evidence="1" id="KW-0472">Membrane</keyword>
<dbReference type="AlphaFoldDB" id="A0A928GGE2"/>
<gene>
    <name evidence="3" type="ORF">E7102_01675</name>
</gene>
<reference evidence="3" key="1">
    <citation type="submission" date="2019-04" db="EMBL/GenBank/DDBJ databases">
        <title>Evolution of Biomass-Degrading Anaerobic Consortia Revealed by Metagenomics.</title>
        <authorList>
            <person name="Peng X."/>
        </authorList>
    </citation>
    <scope>NUCLEOTIDE SEQUENCE</scope>
    <source>
        <strain evidence="3">SIG141</strain>
    </source>
</reference>
<feature type="domain" description="Protein FecR C-terminal" evidence="2">
    <location>
        <begin position="147"/>
        <end position="213"/>
    </location>
</feature>
<dbReference type="Gene3D" id="3.55.50.30">
    <property type="match status" value="1"/>
</dbReference>